<dbReference type="PANTHER" id="PTHR13847">
    <property type="entry name" value="SARCOSINE DEHYDROGENASE-RELATED"/>
    <property type="match status" value="1"/>
</dbReference>
<dbReference type="InterPro" id="IPR006076">
    <property type="entry name" value="FAD-dep_OxRdtase"/>
</dbReference>
<accession>A0ABZ1E5J1</accession>
<gene>
    <name evidence="4" type="ORF">RPE78_15960</name>
</gene>
<evidence type="ECO:0000313" key="5">
    <source>
        <dbReference type="Proteomes" id="UP001623290"/>
    </source>
</evidence>
<dbReference type="PANTHER" id="PTHR13847:SF281">
    <property type="entry name" value="FAD DEPENDENT OXIDOREDUCTASE DOMAIN-CONTAINING PROTEIN"/>
    <property type="match status" value="1"/>
</dbReference>
<keyword evidence="1 4" id="KW-0560">Oxidoreductase</keyword>
<organism evidence="4 5">
    <name type="scientific">Thioclava litoralis</name>
    <dbReference type="NCBI Taxonomy" id="3076557"/>
    <lineage>
        <taxon>Bacteria</taxon>
        <taxon>Pseudomonadati</taxon>
        <taxon>Pseudomonadota</taxon>
        <taxon>Alphaproteobacteria</taxon>
        <taxon>Rhodobacterales</taxon>
        <taxon>Paracoccaceae</taxon>
        <taxon>Thioclava</taxon>
    </lineage>
</organism>
<dbReference type="RefSeq" id="WP_330629469.1">
    <property type="nucleotide sequence ID" value="NZ_CP135445.1"/>
</dbReference>
<feature type="region of interest" description="Disordered" evidence="2">
    <location>
        <begin position="56"/>
        <end position="79"/>
    </location>
</feature>
<geneLocation type="plasmid" evidence="4 5">
    <name>unnamed2</name>
</geneLocation>
<dbReference type="EMBL" id="CP135445">
    <property type="protein sequence ID" value="WRY35726.1"/>
    <property type="molecule type" value="Genomic_DNA"/>
</dbReference>
<keyword evidence="5" id="KW-1185">Reference proteome</keyword>
<sequence>MPMSSLWSATAPAGPALPTLQESLHSDVLVIGGGLQGLSTALHLAEAGTAVTLLEAADPGEGGSGRNGGQVIPGLKDDPDTLDRLFGPEATEFAGSTATMLFDLVTRLGLDCDAERTGWIQAADKQVLLPALERRMSEWQARGADVGWLDAKAMAAHTGSHRFKGGWIDRRAGQLHPLKLVRALTAAALAAGVQIYARSPVCSMARQGRHWVATLPEGAQVTAERVLLATNRYTPPDLHRGLSRATLPAHSFQIATRPLSTSERARILPRRTPVSEARRVGTYFRLGPENRLLLGGRGDFTAPEGPRRFRMIEAEIRRLYGAGLTMEHYWYGRIAMTPDHRIRLVAPAPGLFAATGFNGRGVALATALGQRIAEHFLTGRPMPLPVQTKMTQMPLYGLHPLYGTLALHYYRLRDALDR</sequence>
<dbReference type="Proteomes" id="UP001623290">
    <property type="component" value="Plasmid unnamed2"/>
</dbReference>
<feature type="domain" description="FAD dependent oxidoreductase" evidence="3">
    <location>
        <begin position="27"/>
        <end position="374"/>
    </location>
</feature>
<reference evidence="4 5" key="1">
    <citation type="submission" date="2023-09" db="EMBL/GenBank/DDBJ databases">
        <title>Thioclava shenzhenensis sp. nov., a multidrug resistant bacteria-antagonizing species isolated from coastal seawater.</title>
        <authorList>
            <person name="Long M."/>
        </authorList>
    </citation>
    <scope>NUCLEOTIDE SEQUENCE [LARGE SCALE GENOMIC DNA]</scope>
    <source>
        <strain evidence="4 5">FTW29</strain>
        <plasmid evidence="4 5">unnamed2</plasmid>
    </source>
</reference>
<proteinExistence type="predicted"/>
<dbReference type="InterPro" id="IPR036188">
    <property type="entry name" value="FAD/NAD-bd_sf"/>
</dbReference>
<dbReference type="EC" id="1.-.-.-" evidence="4"/>
<name>A0ABZ1E5J1_9RHOB</name>
<evidence type="ECO:0000256" key="2">
    <source>
        <dbReference type="SAM" id="MobiDB-lite"/>
    </source>
</evidence>
<dbReference type="Gene3D" id="3.30.9.10">
    <property type="entry name" value="D-Amino Acid Oxidase, subunit A, domain 2"/>
    <property type="match status" value="1"/>
</dbReference>
<dbReference type="GO" id="GO:0016491">
    <property type="term" value="F:oxidoreductase activity"/>
    <property type="evidence" value="ECO:0007669"/>
    <property type="project" value="UniProtKB-KW"/>
</dbReference>
<evidence type="ECO:0000259" key="3">
    <source>
        <dbReference type="Pfam" id="PF01266"/>
    </source>
</evidence>
<keyword evidence="4" id="KW-0614">Plasmid</keyword>
<evidence type="ECO:0000256" key="1">
    <source>
        <dbReference type="ARBA" id="ARBA00023002"/>
    </source>
</evidence>
<protein>
    <submittedName>
        <fullName evidence="4">FAD-dependent oxidoreductase</fullName>
        <ecNumber evidence="4">1.-.-.-</ecNumber>
    </submittedName>
</protein>
<evidence type="ECO:0000313" key="4">
    <source>
        <dbReference type="EMBL" id="WRY35726.1"/>
    </source>
</evidence>
<dbReference type="Pfam" id="PF01266">
    <property type="entry name" value="DAO"/>
    <property type="match status" value="1"/>
</dbReference>
<dbReference type="Gene3D" id="3.50.50.60">
    <property type="entry name" value="FAD/NAD(P)-binding domain"/>
    <property type="match status" value="1"/>
</dbReference>
<dbReference type="SUPFAM" id="SSF51905">
    <property type="entry name" value="FAD/NAD(P)-binding domain"/>
    <property type="match status" value="1"/>
</dbReference>